<dbReference type="Gene3D" id="1.10.10.60">
    <property type="entry name" value="Homeodomain-like"/>
    <property type="match status" value="1"/>
</dbReference>
<evidence type="ECO:0000313" key="2">
    <source>
        <dbReference type="EMBL" id="RUQ26554.1"/>
    </source>
</evidence>
<feature type="domain" description="Resolvase HTH" evidence="1">
    <location>
        <begin position="25"/>
        <end position="54"/>
    </location>
</feature>
<dbReference type="InterPro" id="IPR009057">
    <property type="entry name" value="Homeodomain-like_sf"/>
</dbReference>
<accession>A0A433HE15</accession>
<name>A0A433HE15_9BACI</name>
<dbReference type="EMBL" id="RYZZ01000034">
    <property type="protein sequence ID" value="RUQ26554.1"/>
    <property type="molecule type" value="Genomic_DNA"/>
</dbReference>
<proteinExistence type="predicted"/>
<gene>
    <name evidence="2" type="ORF">ELQ35_18410</name>
</gene>
<dbReference type="AlphaFoldDB" id="A0A433HE15"/>
<dbReference type="SUPFAM" id="SSF46689">
    <property type="entry name" value="Homeodomain-like"/>
    <property type="match status" value="1"/>
</dbReference>
<dbReference type="GO" id="GO:0000150">
    <property type="term" value="F:DNA strand exchange activity"/>
    <property type="evidence" value="ECO:0007669"/>
    <property type="project" value="InterPro"/>
</dbReference>
<comment type="caution">
    <text evidence="2">The sequence shown here is derived from an EMBL/GenBank/DDBJ whole genome shotgun (WGS) entry which is preliminary data.</text>
</comment>
<dbReference type="InterPro" id="IPR006120">
    <property type="entry name" value="Resolvase_HTH_dom"/>
</dbReference>
<sequence length="94" mass="11096">EKEESPVTRKAERFRVENEEKRWMRIQKVHSLKSEGYSISAIAKQLHLSRGTIYADLEQSQKPSHKRSSSFDRFHPFIRILLQQNQTGDQIEKA</sequence>
<keyword evidence="3" id="KW-1185">Reference proteome</keyword>
<feature type="non-terminal residue" evidence="2">
    <location>
        <position position="1"/>
    </location>
</feature>
<protein>
    <submittedName>
        <fullName evidence="2">ISL3 family transposase</fullName>
    </submittedName>
</protein>
<dbReference type="GO" id="GO:0003677">
    <property type="term" value="F:DNA binding"/>
    <property type="evidence" value="ECO:0007669"/>
    <property type="project" value="InterPro"/>
</dbReference>
<organism evidence="2 3">
    <name type="scientific">Peribacillus cavernae</name>
    <dbReference type="NCBI Taxonomy" id="1674310"/>
    <lineage>
        <taxon>Bacteria</taxon>
        <taxon>Bacillati</taxon>
        <taxon>Bacillota</taxon>
        <taxon>Bacilli</taxon>
        <taxon>Bacillales</taxon>
        <taxon>Bacillaceae</taxon>
        <taxon>Peribacillus</taxon>
    </lineage>
</organism>
<dbReference type="Pfam" id="PF02796">
    <property type="entry name" value="HTH_7"/>
    <property type="match status" value="1"/>
</dbReference>
<dbReference type="RefSeq" id="WP_143253475.1">
    <property type="nucleotide sequence ID" value="NZ_RYZZ01000034.1"/>
</dbReference>
<evidence type="ECO:0000313" key="3">
    <source>
        <dbReference type="Proteomes" id="UP000267430"/>
    </source>
</evidence>
<dbReference type="Proteomes" id="UP000267430">
    <property type="component" value="Unassembled WGS sequence"/>
</dbReference>
<reference evidence="2 3" key="1">
    <citation type="submission" date="2018-12" db="EMBL/GenBank/DDBJ databases">
        <title>Bacillus chawlae sp. nov., Bacillus glennii sp. nov., and Bacillus saganii sp. nov. Isolated from the Vehicle Assembly Building at Kennedy Space Center where the Viking Spacecraft were Assembled.</title>
        <authorList>
            <person name="Seuylemezian A."/>
            <person name="Vaishampayan P."/>
        </authorList>
    </citation>
    <scope>NUCLEOTIDE SEQUENCE [LARGE SCALE GENOMIC DNA]</scope>
    <source>
        <strain evidence="2 3">L5</strain>
    </source>
</reference>
<evidence type="ECO:0000259" key="1">
    <source>
        <dbReference type="Pfam" id="PF02796"/>
    </source>
</evidence>
<dbReference type="OrthoDB" id="287363at2"/>